<evidence type="ECO:0000313" key="2">
    <source>
        <dbReference type="Proteomes" id="UP000037923"/>
    </source>
</evidence>
<reference evidence="1 2" key="1">
    <citation type="submission" date="2015-07" db="EMBL/GenBank/DDBJ databases">
        <title>High-quality genome of monoxenous trypanosomatid Leptomonas pyrrhocoris.</title>
        <authorList>
            <person name="Flegontov P."/>
            <person name="Butenko A."/>
            <person name="Firsov S."/>
            <person name="Vlcek C."/>
            <person name="Logacheva M.D."/>
            <person name="Field M."/>
            <person name="Filatov D."/>
            <person name="Flegontova O."/>
            <person name="Gerasimov E."/>
            <person name="Jackson A.P."/>
            <person name="Kelly S."/>
            <person name="Opperdoes F."/>
            <person name="O'Reilly A."/>
            <person name="Votypka J."/>
            <person name="Yurchenko V."/>
            <person name="Lukes J."/>
        </authorList>
    </citation>
    <scope>NUCLEOTIDE SEQUENCE [LARGE SCALE GENOMIC DNA]</scope>
    <source>
        <strain evidence="1">H10</strain>
    </source>
</reference>
<dbReference type="SUPFAM" id="SSF50978">
    <property type="entry name" value="WD40 repeat-like"/>
    <property type="match status" value="1"/>
</dbReference>
<gene>
    <name evidence="1" type="ORF">ABB37_03953</name>
</gene>
<sequence>MQTRLSDFTTSSRHLKTLPFADKIDSSTPPKKRCRDANYAETYPLRSTISRSVRVNLQLLDSRFYSRHYVRSSYAAFARTRSSFARSATPSVCEVTSSLHLNRTNEDGESLISSVEIFKNCITDVVWDPKDEFFIAARRSSFQLFGAAVLLDNNDQLPEDSGTPLLNLNTTTLRARLGVENRISFGLTAVQFLGSTLNTICGYSGIAKVDIFDLEDLDEETGEALRSFNLDSTFTHEEHISNCSAPTATAFATLSDTLALAALSNGCSAFIDTRIPKPVICTRIARQSDIISASTSNASRPKTRRCNTSIEVINPSCNAQVVIGSKNGIVEIWDLRKCERPIAATAVSGSVEMITSANSVNPTRCGVPLVWLNTDCGDITCLSIGATSVEEVCIVGTNDSERSQSSASLAAPKISVMTQNGLLIYPHIASNVVLFYDIDDHDSNRQQHEARGCNFAKNERNYVDLSSVAVNGDFRSARALLREQEPSWESGVSSFIERNEKPCGPTLVQSFPLHSWTHQISCVSAAKRHDAVVVGGDDGDIHFLLNSSL</sequence>
<evidence type="ECO:0000313" key="1">
    <source>
        <dbReference type="EMBL" id="KPA81626.1"/>
    </source>
</evidence>
<dbReference type="OMA" id="TICGYSG"/>
<comment type="caution">
    <text evidence="1">The sequence shown here is derived from an EMBL/GenBank/DDBJ whole genome shotgun (WGS) entry which is preliminary data.</text>
</comment>
<dbReference type="GeneID" id="26904244"/>
<organism evidence="1 2">
    <name type="scientific">Leptomonas pyrrhocoris</name>
    <name type="common">Firebug parasite</name>
    <dbReference type="NCBI Taxonomy" id="157538"/>
    <lineage>
        <taxon>Eukaryota</taxon>
        <taxon>Discoba</taxon>
        <taxon>Euglenozoa</taxon>
        <taxon>Kinetoplastea</taxon>
        <taxon>Metakinetoplastina</taxon>
        <taxon>Trypanosomatida</taxon>
        <taxon>Trypanosomatidae</taxon>
        <taxon>Leishmaniinae</taxon>
        <taxon>Leptomonas</taxon>
    </lineage>
</organism>
<dbReference type="InterPro" id="IPR036322">
    <property type="entry name" value="WD40_repeat_dom_sf"/>
</dbReference>
<name>A0A0M9G3Y2_LEPPY</name>
<dbReference type="AlphaFoldDB" id="A0A0M9G3Y2"/>
<evidence type="ECO:0008006" key="3">
    <source>
        <dbReference type="Google" id="ProtNLM"/>
    </source>
</evidence>
<proteinExistence type="predicted"/>
<dbReference type="EMBL" id="LGTL01000006">
    <property type="protein sequence ID" value="KPA81626.1"/>
    <property type="molecule type" value="Genomic_DNA"/>
</dbReference>
<protein>
    <recommendedName>
        <fullName evidence="3">Guanine nucleotide-binding protein subunit beta-like protein</fullName>
    </recommendedName>
</protein>
<dbReference type="OrthoDB" id="272640at2759"/>
<accession>A0A0M9G3Y2</accession>
<keyword evidence="2" id="KW-1185">Reference proteome</keyword>
<dbReference type="RefSeq" id="XP_015660065.1">
    <property type="nucleotide sequence ID" value="XM_015801445.1"/>
</dbReference>
<dbReference type="Proteomes" id="UP000037923">
    <property type="component" value="Unassembled WGS sequence"/>
</dbReference>
<dbReference type="VEuPathDB" id="TriTrypDB:LpyrH10_06_3230"/>